<evidence type="ECO:0000256" key="4">
    <source>
        <dbReference type="SAM" id="MobiDB-lite"/>
    </source>
</evidence>
<feature type="region of interest" description="Disordered" evidence="4">
    <location>
        <begin position="394"/>
        <end position="413"/>
    </location>
</feature>
<dbReference type="Pfam" id="PF00380">
    <property type="entry name" value="Ribosomal_S9"/>
    <property type="match status" value="1"/>
</dbReference>
<dbReference type="AlphaFoldDB" id="A0A8S1BZK5"/>
<dbReference type="GO" id="GO:0005763">
    <property type="term" value="C:mitochondrial small ribosomal subunit"/>
    <property type="evidence" value="ECO:0007669"/>
    <property type="project" value="TreeGrafter"/>
</dbReference>
<comment type="similarity">
    <text evidence="1">Belongs to the universal ribosomal protein uS9 family.</text>
</comment>
<accession>A0A8S1BZK5</accession>
<keyword evidence="3" id="KW-0687">Ribonucleoprotein</keyword>
<name>A0A8S1BZK5_9INSE</name>
<protein>
    <recommendedName>
        <fullName evidence="7">28S ribosomal protein S9, mitochondrial</fullName>
    </recommendedName>
</protein>
<gene>
    <name evidence="5" type="ORF">CLODIP_2_CD11455</name>
</gene>
<sequence length="413" mass="47358">MATTMLHKHRVSVLFSFGRSLYRRINVSQGEFGLQQKCSAYSRPINTLSASEAVAEIKNMPDESRPMPAKKPISKAMKAYLLQAKNYDEFMKKQNTEFQIGRRHLANIMSMDADTMTQEDIDQAIEFLFPSGLYEPRARPMMKSPELIFPPKKAAEFDESGRPYHSLFYTMNPNFYGLLQEAVTEYVNLNKEEDNMIRKRISFNSDMKIILSGSDWLSQEKLSNLLIEQIDDAQYEQFKNVMLRLAEHPLSNKVKDFIMKYRYSLVNEAALAEIPKPSYEKDGRAYVTFKGARRKNAYADVTVHMPGTGKFLINDCDIEYFQDIQSREQITFPLIFTALLGKVDVTATAIQGGTTGQSGAVRFGLAMALRSFVDDKMVERMRLAGLLQVDWRTRERKKPGQPGARRKPTWKAR</sequence>
<dbReference type="GO" id="GO:0003723">
    <property type="term" value="F:RNA binding"/>
    <property type="evidence" value="ECO:0007669"/>
    <property type="project" value="TreeGrafter"/>
</dbReference>
<evidence type="ECO:0000256" key="2">
    <source>
        <dbReference type="ARBA" id="ARBA00022980"/>
    </source>
</evidence>
<dbReference type="PANTHER" id="PTHR21569">
    <property type="entry name" value="RIBOSOMAL PROTEIN S9"/>
    <property type="match status" value="1"/>
</dbReference>
<evidence type="ECO:0008006" key="7">
    <source>
        <dbReference type="Google" id="ProtNLM"/>
    </source>
</evidence>
<dbReference type="PANTHER" id="PTHR21569:SF1">
    <property type="entry name" value="SMALL RIBOSOMAL SUBUNIT PROTEIN US9M"/>
    <property type="match status" value="1"/>
</dbReference>
<evidence type="ECO:0000313" key="5">
    <source>
        <dbReference type="EMBL" id="CAB3361091.1"/>
    </source>
</evidence>
<proteinExistence type="inferred from homology"/>
<dbReference type="InterPro" id="IPR014721">
    <property type="entry name" value="Ribsml_uS5_D2-typ_fold_subgr"/>
</dbReference>
<organism evidence="5 6">
    <name type="scientific">Cloeon dipterum</name>
    <dbReference type="NCBI Taxonomy" id="197152"/>
    <lineage>
        <taxon>Eukaryota</taxon>
        <taxon>Metazoa</taxon>
        <taxon>Ecdysozoa</taxon>
        <taxon>Arthropoda</taxon>
        <taxon>Hexapoda</taxon>
        <taxon>Insecta</taxon>
        <taxon>Pterygota</taxon>
        <taxon>Palaeoptera</taxon>
        <taxon>Ephemeroptera</taxon>
        <taxon>Pisciforma</taxon>
        <taxon>Baetidae</taxon>
        <taxon>Cloeon</taxon>
    </lineage>
</organism>
<reference evidence="5 6" key="1">
    <citation type="submission" date="2020-04" db="EMBL/GenBank/DDBJ databases">
        <authorList>
            <person name="Alioto T."/>
            <person name="Alioto T."/>
            <person name="Gomez Garrido J."/>
        </authorList>
    </citation>
    <scope>NUCLEOTIDE SEQUENCE [LARGE SCALE GENOMIC DNA]</scope>
</reference>
<evidence type="ECO:0000313" key="6">
    <source>
        <dbReference type="Proteomes" id="UP000494165"/>
    </source>
</evidence>
<keyword evidence="6" id="KW-1185">Reference proteome</keyword>
<dbReference type="SUPFAM" id="SSF54211">
    <property type="entry name" value="Ribosomal protein S5 domain 2-like"/>
    <property type="match status" value="1"/>
</dbReference>
<dbReference type="OrthoDB" id="10254627at2759"/>
<dbReference type="EMBL" id="CADEPI010000005">
    <property type="protein sequence ID" value="CAB3361091.1"/>
    <property type="molecule type" value="Genomic_DNA"/>
</dbReference>
<comment type="caution">
    <text evidence="5">The sequence shown here is derived from an EMBL/GenBank/DDBJ whole genome shotgun (WGS) entry which is preliminary data.</text>
</comment>
<dbReference type="GO" id="GO:0003735">
    <property type="term" value="F:structural constituent of ribosome"/>
    <property type="evidence" value="ECO:0007669"/>
    <property type="project" value="InterPro"/>
</dbReference>
<keyword evidence="2" id="KW-0689">Ribosomal protein</keyword>
<dbReference type="InterPro" id="IPR000754">
    <property type="entry name" value="Ribosomal_uS9"/>
</dbReference>
<dbReference type="Gene3D" id="3.30.230.10">
    <property type="match status" value="1"/>
</dbReference>
<dbReference type="Proteomes" id="UP000494165">
    <property type="component" value="Unassembled WGS sequence"/>
</dbReference>
<dbReference type="GO" id="GO:0006412">
    <property type="term" value="P:translation"/>
    <property type="evidence" value="ECO:0007669"/>
    <property type="project" value="InterPro"/>
</dbReference>
<dbReference type="InterPro" id="IPR020568">
    <property type="entry name" value="Ribosomal_Su5_D2-typ_SF"/>
</dbReference>
<evidence type="ECO:0000256" key="3">
    <source>
        <dbReference type="ARBA" id="ARBA00023274"/>
    </source>
</evidence>
<evidence type="ECO:0000256" key="1">
    <source>
        <dbReference type="ARBA" id="ARBA00005251"/>
    </source>
</evidence>